<proteinExistence type="predicted"/>
<dbReference type="Proteomes" id="UP001190002">
    <property type="component" value="Unassembled WGS sequence"/>
</dbReference>
<organism evidence="1 2">
    <name type="scientific">Ralstonia mannitolilytica</name>
    <dbReference type="NCBI Taxonomy" id="105219"/>
    <lineage>
        <taxon>Bacteria</taxon>
        <taxon>Pseudomonadati</taxon>
        <taxon>Pseudomonadota</taxon>
        <taxon>Betaproteobacteria</taxon>
        <taxon>Burkholderiales</taxon>
        <taxon>Burkholderiaceae</taxon>
        <taxon>Ralstonia</taxon>
    </lineage>
</organism>
<dbReference type="AlphaFoldDB" id="A0AAD2EIT9"/>
<reference evidence="1" key="1">
    <citation type="submission" date="2023-07" db="EMBL/GenBank/DDBJ databases">
        <authorList>
            <person name="Peeters C."/>
        </authorList>
    </citation>
    <scope>NUCLEOTIDE SEQUENCE</scope>
    <source>
        <strain evidence="1">R-77591</strain>
    </source>
</reference>
<gene>
    <name evidence="1" type="ORF">R77591_01650</name>
</gene>
<comment type="caution">
    <text evidence="1">The sequence shown here is derived from an EMBL/GenBank/DDBJ whole genome shotgun (WGS) entry which is preliminary data.</text>
</comment>
<protein>
    <submittedName>
        <fullName evidence="1">Uncharacterized protein</fullName>
    </submittedName>
</protein>
<dbReference type="RefSeq" id="WP_222328829.1">
    <property type="nucleotide sequence ID" value="NZ_CATVXE010000006.1"/>
</dbReference>
<accession>A0AAD2EIT9</accession>
<name>A0AAD2EIT9_9RALS</name>
<sequence>MSNTNANLPRPDSPIMLPDGRMSPEWWSFFLALFNRTGGAGSPIDINRLQKHYEISQDVPPQNAATMAALQGINDLWSEQLPRENLSSIYSRLDALESLVQLQNDIAVMLRRMEELEGAQVLFPDLSRYMARLVTAPVSVPSGTATTLYTLQNTSPSAWIVHAHFNFTTNDTGNYSAFAVIVSDGTAARIALSNNGSLMTIGLSGLNIQVTQGSGASQAVSLSITKVG</sequence>
<evidence type="ECO:0000313" key="1">
    <source>
        <dbReference type="EMBL" id="CAJ0682071.1"/>
    </source>
</evidence>
<evidence type="ECO:0000313" key="2">
    <source>
        <dbReference type="Proteomes" id="UP001190002"/>
    </source>
</evidence>
<dbReference type="EMBL" id="CATVXE010000006">
    <property type="protein sequence ID" value="CAJ0682071.1"/>
    <property type="molecule type" value="Genomic_DNA"/>
</dbReference>